<name>A0A495M109_9FLAO</name>
<evidence type="ECO:0000313" key="1">
    <source>
        <dbReference type="EMBL" id="RKS19085.1"/>
    </source>
</evidence>
<gene>
    <name evidence="1" type="ORF">CLV94_3036</name>
</gene>
<dbReference type="AlphaFoldDB" id="A0A495M109"/>
<organism evidence="1 2">
    <name type="scientific">Flavobacterium endophyticum</name>
    <dbReference type="NCBI Taxonomy" id="1540163"/>
    <lineage>
        <taxon>Bacteria</taxon>
        <taxon>Pseudomonadati</taxon>
        <taxon>Bacteroidota</taxon>
        <taxon>Flavobacteriia</taxon>
        <taxon>Flavobacteriales</taxon>
        <taxon>Flavobacteriaceae</taxon>
        <taxon>Flavobacterium</taxon>
    </lineage>
</organism>
<accession>A0A495M109</accession>
<sequence length="222" mass="25666">MKKYALILLVLSYATMNSQTIQQVDSLASKMCESFKELKEVKDETKIMMVFEKHLPAFYERAKVTSQAQADSLVNRVYFRLQRNCQAFLDILAGMEENKSDWGKLAEKPKSKLSKKESDAFFSGKSFYYKEYDGSIVNVALSSSHWIETFEDGTTSNLLIRPKGNGEFELEFLESNNNKRKNFSVKGDVYRYGIYSVAEGIYSAWVATKDNEYHSFRIYTRK</sequence>
<reference evidence="1 2" key="1">
    <citation type="submission" date="2018-10" db="EMBL/GenBank/DDBJ databases">
        <title>Genomic Encyclopedia of Archaeal and Bacterial Type Strains, Phase II (KMG-II): from individual species to whole genera.</title>
        <authorList>
            <person name="Goeker M."/>
        </authorList>
    </citation>
    <scope>NUCLEOTIDE SEQUENCE [LARGE SCALE GENOMIC DNA]</scope>
    <source>
        <strain evidence="1 2">DSM 29537</strain>
    </source>
</reference>
<dbReference type="EMBL" id="RBLC01000005">
    <property type="protein sequence ID" value="RKS19085.1"/>
    <property type="molecule type" value="Genomic_DNA"/>
</dbReference>
<proteinExistence type="predicted"/>
<keyword evidence="2" id="KW-1185">Reference proteome</keyword>
<comment type="caution">
    <text evidence="1">The sequence shown here is derived from an EMBL/GenBank/DDBJ whole genome shotgun (WGS) entry which is preliminary data.</text>
</comment>
<dbReference type="RefSeq" id="WP_121377319.1">
    <property type="nucleotide sequence ID" value="NZ_RBLC01000005.1"/>
</dbReference>
<dbReference type="OrthoDB" id="1246551at2"/>
<protein>
    <submittedName>
        <fullName evidence="1">Uncharacterized protein</fullName>
    </submittedName>
</protein>
<dbReference type="Proteomes" id="UP000277579">
    <property type="component" value="Unassembled WGS sequence"/>
</dbReference>
<evidence type="ECO:0000313" key="2">
    <source>
        <dbReference type="Proteomes" id="UP000277579"/>
    </source>
</evidence>